<feature type="domain" description="PepSY" evidence="3">
    <location>
        <begin position="69"/>
        <end position="127"/>
    </location>
</feature>
<evidence type="ECO:0000256" key="1">
    <source>
        <dbReference type="SAM" id="MobiDB-lite"/>
    </source>
</evidence>
<dbReference type="STRING" id="1111738.GCA_000427905_02671"/>
<dbReference type="Gene3D" id="3.10.450.40">
    <property type="match status" value="1"/>
</dbReference>
<gene>
    <name evidence="4" type="ORF">DIU77_05940</name>
</gene>
<feature type="compositionally biased region" description="Basic and acidic residues" evidence="1">
    <location>
        <begin position="125"/>
        <end position="152"/>
    </location>
</feature>
<keyword evidence="2" id="KW-0732">Signal</keyword>
<evidence type="ECO:0000313" key="4">
    <source>
        <dbReference type="EMBL" id="PZM99383.1"/>
    </source>
</evidence>
<evidence type="ECO:0000256" key="2">
    <source>
        <dbReference type="SAM" id="SignalP"/>
    </source>
</evidence>
<accession>A0A2W4LNX8</accession>
<feature type="signal peptide" evidence="2">
    <location>
        <begin position="1"/>
        <end position="23"/>
    </location>
</feature>
<reference evidence="4" key="1">
    <citation type="submission" date="2018-05" db="EMBL/GenBank/DDBJ databases">
        <authorList>
            <person name="Lanie J.A."/>
            <person name="Ng W.-L."/>
            <person name="Kazmierczak K.M."/>
            <person name="Andrzejewski T.M."/>
            <person name="Davidsen T.M."/>
            <person name="Wayne K.J."/>
            <person name="Tettelin H."/>
            <person name="Glass J.I."/>
            <person name="Rusch D."/>
            <person name="Podicherti R."/>
            <person name="Tsui H.-C.T."/>
            <person name="Winkler M.E."/>
        </authorList>
    </citation>
    <scope>NUCLEOTIDE SEQUENCE</scope>
    <source>
        <strain evidence="4">ZC4RG45</strain>
    </source>
</reference>
<comment type="caution">
    <text evidence="4">The sequence shown here is derived from an EMBL/GenBank/DDBJ whole genome shotgun (WGS) entry which is preliminary data.</text>
</comment>
<feature type="region of interest" description="Disordered" evidence="1">
    <location>
        <begin position="125"/>
        <end position="159"/>
    </location>
</feature>
<proteinExistence type="predicted"/>
<name>A0A2W4LNX8_9PSEU</name>
<feature type="region of interest" description="Disordered" evidence="1">
    <location>
        <begin position="25"/>
        <end position="72"/>
    </location>
</feature>
<organism evidence="4">
    <name type="scientific">Thermocrispum agreste</name>
    <dbReference type="NCBI Taxonomy" id="37925"/>
    <lineage>
        <taxon>Bacteria</taxon>
        <taxon>Bacillati</taxon>
        <taxon>Actinomycetota</taxon>
        <taxon>Actinomycetes</taxon>
        <taxon>Pseudonocardiales</taxon>
        <taxon>Pseudonocardiaceae</taxon>
        <taxon>Thermocrispum</taxon>
    </lineage>
</organism>
<dbReference type="Pfam" id="PF03413">
    <property type="entry name" value="PepSY"/>
    <property type="match status" value="1"/>
</dbReference>
<dbReference type="EMBL" id="QGUI01000167">
    <property type="protein sequence ID" value="PZM99383.1"/>
    <property type="molecule type" value="Genomic_DNA"/>
</dbReference>
<feature type="chain" id="PRO_5038434225" description="PepSY domain-containing protein" evidence="2">
    <location>
        <begin position="24"/>
        <end position="159"/>
    </location>
</feature>
<dbReference type="AlphaFoldDB" id="A0A2W4LNX8"/>
<evidence type="ECO:0000259" key="3">
    <source>
        <dbReference type="Pfam" id="PF03413"/>
    </source>
</evidence>
<protein>
    <recommendedName>
        <fullName evidence="3">PepSY domain-containing protein</fullName>
    </recommendedName>
</protein>
<dbReference type="InterPro" id="IPR025711">
    <property type="entry name" value="PepSY"/>
</dbReference>
<sequence>MKPITTLAGLAAAAAVVTGGVLLATSDDDTNVAPSAQRAIGTPTQLEPAATTDSGTANPTPRSPADGQAITAEQASVIAVGHIGGGTAVDIERESEHGRTVWDVEVVYDRQEIEVHVDAVTGEVTRIDRDDRDDRHDDDRYDDDHHDRHSDDDDRYDDD</sequence>
<feature type="compositionally biased region" description="Polar residues" evidence="1">
    <location>
        <begin position="51"/>
        <end position="60"/>
    </location>
</feature>